<dbReference type="NCBIfam" id="TIGR02151">
    <property type="entry name" value="IPP_isom_2"/>
    <property type="match status" value="1"/>
</dbReference>
<feature type="binding site" evidence="11">
    <location>
        <position position="123"/>
    </location>
    <ligand>
        <name>FMN</name>
        <dbReference type="ChEBI" id="CHEBI:58210"/>
    </ligand>
</feature>
<keyword evidence="5 11" id="KW-0479">Metal-binding</keyword>
<comment type="function">
    <text evidence="11">Involved in the biosynthesis of isoprenoids. Catalyzes the 1,3-allylic rearrangement of the homoallylic substrate isopentenyl (IPP) to its allylic isomer, dimethylallyl diphosphate (DMAPP).</text>
</comment>
<dbReference type="EC" id="5.3.3.2" evidence="11"/>
<dbReference type="GO" id="GO:0008299">
    <property type="term" value="P:isoprenoid biosynthetic process"/>
    <property type="evidence" value="ECO:0007669"/>
    <property type="project" value="UniProtKB-UniRule"/>
</dbReference>
<feature type="binding site" evidence="11">
    <location>
        <begin position="282"/>
        <end position="283"/>
    </location>
    <ligand>
        <name>FMN</name>
        <dbReference type="ChEBI" id="CHEBI:58210"/>
    </ligand>
</feature>
<evidence type="ECO:0000256" key="11">
    <source>
        <dbReference type="HAMAP-Rule" id="MF_00354"/>
    </source>
</evidence>
<feature type="binding site" evidence="11">
    <location>
        <position position="210"/>
    </location>
    <ligand>
        <name>FMN</name>
        <dbReference type="ChEBI" id="CHEBI:58210"/>
    </ligand>
</feature>
<feature type="binding site" evidence="11">
    <location>
        <position position="185"/>
    </location>
    <ligand>
        <name>FMN</name>
        <dbReference type="ChEBI" id="CHEBI:58210"/>
    </ligand>
</feature>
<dbReference type="PANTHER" id="PTHR43665:SF1">
    <property type="entry name" value="ISOPENTENYL-DIPHOSPHATE DELTA-ISOMERASE"/>
    <property type="match status" value="1"/>
</dbReference>
<dbReference type="GO" id="GO:0016491">
    <property type="term" value="F:oxidoreductase activity"/>
    <property type="evidence" value="ECO:0007669"/>
    <property type="project" value="InterPro"/>
</dbReference>
<dbReference type="Pfam" id="PF01070">
    <property type="entry name" value="FMN_dh"/>
    <property type="match status" value="1"/>
</dbReference>
<keyword evidence="8 11" id="KW-0414">Isoprene biosynthesis</keyword>
<evidence type="ECO:0000256" key="1">
    <source>
        <dbReference type="ARBA" id="ARBA00001917"/>
    </source>
</evidence>
<comment type="caution">
    <text evidence="11">Lacks conserved residue(s) required for the propagation of feature annotation.</text>
</comment>
<dbReference type="Gene3D" id="3.20.20.70">
    <property type="entry name" value="Aldolase class I"/>
    <property type="match status" value="1"/>
</dbReference>
<accession>A0AAF0BH76</accession>
<comment type="cofactor">
    <cofactor evidence="11">
        <name>Mg(2+)</name>
        <dbReference type="ChEBI" id="CHEBI:18420"/>
    </cofactor>
</comment>
<evidence type="ECO:0000256" key="8">
    <source>
        <dbReference type="ARBA" id="ARBA00023229"/>
    </source>
</evidence>
<feature type="binding site" evidence="11">
    <location>
        <position position="94"/>
    </location>
    <ligand>
        <name>FMN</name>
        <dbReference type="ChEBI" id="CHEBI:58210"/>
    </ligand>
</feature>
<feature type="binding site" evidence="11">
    <location>
        <position position="215"/>
    </location>
    <ligand>
        <name>FMN</name>
        <dbReference type="ChEBI" id="CHEBI:58210"/>
    </ligand>
</feature>
<keyword evidence="9 11" id="KW-0413">Isomerase</keyword>
<dbReference type="InterPro" id="IPR011179">
    <property type="entry name" value="IPdP_isomerase"/>
</dbReference>
<keyword evidence="6 11" id="KW-0460">Magnesium</keyword>
<dbReference type="AlphaFoldDB" id="A0AAF0BH76"/>
<proteinExistence type="inferred from homology"/>
<name>A0AAF0BH76_9ENTE</name>
<feature type="binding site" evidence="11">
    <location>
        <position position="154"/>
    </location>
    <ligand>
        <name>Mg(2+)</name>
        <dbReference type="ChEBI" id="CHEBI:18420"/>
    </ligand>
</feature>
<comment type="similarity">
    <text evidence="11">Belongs to the IPP isomerase type 2 family.</text>
</comment>
<keyword evidence="3 11" id="KW-0285">Flavoprotein</keyword>
<dbReference type="HAMAP" id="MF_00354">
    <property type="entry name" value="Idi_2"/>
    <property type="match status" value="1"/>
</dbReference>
<organism evidence="13 14">
    <name type="scientific">Vagococcus lutrae</name>
    <dbReference type="NCBI Taxonomy" id="81947"/>
    <lineage>
        <taxon>Bacteria</taxon>
        <taxon>Bacillati</taxon>
        <taxon>Bacillota</taxon>
        <taxon>Bacilli</taxon>
        <taxon>Lactobacillales</taxon>
        <taxon>Enterococcaceae</taxon>
        <taxon>Vagococcus</taxon>
    </lineage>
</organism>
<reference evidence="13" key="1">
    <citation type="submission" date="2023-01" db="EMBL/GenBank/DDBJ databases">
        <title>Oxazolidinone resistance genes in florfenicol resistant enterococci from beef cattle and veal calves at slaughter.</title>
        <authorList>
            <person name="Biggel M."/>
        </authorList>
    </citation>
    <scope>NUCLEOTIDE SEQUENCE</scope>
    <source>
        <strain evidence="13">K204-1</strain>
    </source>
</reference>
<keyword evidence="2 11" id="KW-0963">Cytoplasm</keyword>
<dbReference type="GO" id="GO:0005737">
    <property type="term" value="C:cytoplasm"/>
    <property type="evidence" value="ECO:0007669"/>
    <property type="project" value="UniProtKB-SubCell"/>
</dbReference>
<dbReference type="RefSeq" id="WP_272163108.1">
    <property type="nucleotide sequence ID" value="NZ_CP116507.1"/>
</dbReference>
<dbReference type="EMBL" id="CP116507">
    <property type="protein sequence ID" value="WCG22115.1"/>
    <property type="molecule type" value="Genomic_DNA"/>
</dbReference>
<comment type="catalytic activity">
    <reaction evidence="11">
        <text>isopentenyl diphosphate = dimethylallyl diphosphate</text>
        <dbReference type="Rhea" id="RHEA:23284"/>
        <dbReference type="ChEBI" id="CHEBI:57623"/>
        <dbReference type="ChEBI" id="CHEBI:128769"/>
        <dbReference type="EC" id="5.3.3.2"/>
    </reaction>
</comment>
<evidence type="ECO:0000256" key="10">
    <source>
        <dbReference type="ARBA" id="ARBA00025810"/>
    </source>
</evidence>
<dbReference type="SUPFAM" id="SSF51395">
    <property type="entry name" value="FMN-linked oxidoreductases"/>
    <property type="match status" value="1"/>
</dbReference>
<evidence type="ECO:0000313" key="13">
    <source>
        <dbReference type="EMBL" id="WCG22115.1"/>
    </source>
</evidence>
<dbReference type="Proteomes" id="UP001179600">
    <property type="component" value="Chromosome"/>
</dbReference>
<keyword evidence="7 11" id="KW-0521">NADP</keyword>
<evidence type="ECO:0000256" key="6">
    <source>
        <dbReference type="ARBA" id="ARBA00022842"/>
    </source>
</evidence>
<dbReference type="PANTHER" id="PTHR43665">
    <property type="entry name" value="ISOPENTENYL-DIPHOSPHATE DELTA-ISOMERASE"/>
    <property type="match status" value="1"/>
</dbReference>
<dbReference type="GO" id="GO:0010181">
    <property type="term" value="F:FMN binding"/>
    <property type="evidence" value="ECO:0007669"/>
    <property type="project" value="UniProtKB-UniRule"/>
</dbReference>
<evidence type="ECO:0000256" key="3">
    <source>
        <dbReference type="ARBA" id="ARBA00022630"/>
    </source>
</evidence>
<dbReference type="GO" id="GO:0000287">
    <property type="term" value="F:magnesium ion binding"/>
    <property type="evidence" value="ECO:0007669"/>
    <property type="project" value="UniProtKB-UniRule"/>
</dbReference>
<dbReference type="GO" id="GO:0004452">
    <property type="term" value="F:isopentenyl-diphosphate delta-isomerase activity"/>
    <property type="evidence" value="ECO:0007669"/>
    <property type="project" value="UniProtKB-UniRule"/>
</dbReference>
<keyword evidence="4 11" id="KW-0288">FMN</keyword>
<feature type="binding site" evidence="11">
    <location>
        <position position="153"/>
    </location>
    <ligand>
        <name>substrate</name>
    </ligand>
</feature>
<evidence type="ECO:0000256" key="7">
    <source>
        <dbReference type="ARBA" id="ARBA00022857"/>
    </source>
</evidence>
<comment type="subunit">
    <text evidence="10 11">Homooctamer. Dimer of tetramers.</text>
</comment>
<sequence>MSIHKNRKDEHVALAESFYNSRPLRHFDYLQFVHHSFPEINQANVSLETRFSNMKLTSPFYINGMTGGSDKSYEINRDLAIVARETGLLMASGSVSAGLKHPETAESYRVIRQMHPDGYILANLGPEHSLENAKRAIELLEADGIQIHVNAPQELVMPEGERQFEKWLTNIATLTHSLDKPVIVKEVGFGMSDRTIQQLMQAGVTTVDISGRGGTNFVQIENARREHQELSILENWGQSTPISLIEAQRAMNSIDILASGGIQNPVDVVKALALGAKAVGVSGFFLHSVLNHGVNATIETVVEWQNTIQTLMTLLGQEKIEQLKQTDVVIQGPVKDWCEARQLPWQAYARRSDFRKS</sequence>
<evidence type="ECO:0000313" key="14">
    <source>
        <dbReference type="Proteomes" id="UP001179600"/>
    </source>
</evidence>
<evidence type="ECO:0000256" key="4">
    <source>
        <dbReference type="ARBA" id="ARBA00022643"/>
    </source>
</evidence>
<comment type="cofactor">
    <cofactor evidence="1 11">
        <name>FMN</name>
        <dbReference type="ChEBI" id="CHEBI:58210"/>
    </cofactor>
</comment>
<evidence type="ECO:0000256" key="9">
    <source>
        <dbReference type="ARBA" id="ARBA00023235"/>
    </source>
</evidence>
<dbReference type="InterPro" id="IPR000262">
    <property type="entry name" value="FMN-dep_DH"/>
</dbReference>
<evidence type="ECO:0000256" key="5">
    <source>
        <dbReference type="ARBA" id="ARBA00022723"/>
    </source>
</evidence>
<comment type="cofactor">
    <cofactor evidence="11">
        <name>NADPH</name>
        <dbReference type="ChEBI" id="CHEBI:57783"/>
    </cofactor>
</comment>
<evidence type="ECO:0000259" key="12">
    <source>
        <dbReference type="Pfam" id="PF01070"/>
    </source>
</evidence>
<evidence type="ECO:0000256" key="2">
    <source>
        <dbReference type="ARBA" id="ARBA00022490"/>
    </source>
</evidence>
<feature type="binding site" evidence="11">
    <location>
        <begin position="7"/>
        <end position="8"/>
    </location>
    <ligand>
        <name>substrate</name>
    </ligand>
</feature>
<dbReference type="CDD" id="cd02811">
    <property type="entry name" value="IDI-2_FMN"/>
    <property type="match status" value="1"/>
</dbReference>
<feature type="domain" description="FMN-dependent dehydrogenase" evidence="12">
    <location>
        <begin position="166"/>
        <end position="327"/>
    </location>
</feature>
<dbReference type="PIRSF" id="PIRSF003314">
    <property type="entry name" value="IPP_isomerase"/>
    <property type="match status" value="1"/>
</dbReference>
<gene>
    <name evidence="11 13" type="primary">fni</name>
    <name evidence="13" type="ORF">PML95_06845</name>
</gene>
<dbReference type="GO" id="GO:0070402">
    <property type="term" value="F:NADPH binding"/>
    <property type="evidence" value="ECO:0007669"/>
    <property type="project" value="UniProtKB-UniRule"/>
</dbReference>
<protein>
    <recommendedName>
        <fullName evidence="11">Isopentenyl-diphosphate delta-isomerase</fullName>
        <shortName evidence="11">IPP isomerase</shortName>
        <ecNumber evidence="11">5.3.3.2</ecNumber>
    </recommendedName>
    <alternativeName>
        <fullName evidence="11">Isopentenyl diphosphate:dimethylallyl diphosphate isomerase</fullName>
    </alternativeName>
    <alternativeName>
        <fullName evidence="11">Isopentenyl pyrophosphate isomerase</fullName>
    </alternativeName>
    <alternativeName>
        <fullName evidence="11">Type 2 isopentenyl diphosphate isomerase</fullName>
        <shortName evidence="11">IDI-2</shortName>
    </alternativeName>
</protein>
<comment type="subcellular location">
    <subcellularLocation>
        <location evidence="11">Cytoplasm</location>
    </subcellularLocation>
</comment>
<dbReference type="InterPro" id="IPR013785">
    <property type="entry name" value="Aldolase_TIM"/>
</dbReference>
<feature type="binding site" evidence="11">
    <location>
        <begin position="64"/>
        <end position="66"/>
    </location>
    <ligand>
        <name>FMN</name>
        <dbReference type="ChEBI" id="CHEBI:58210"/>
    </ligand>
</feature>